<dbReference type="EMBL" id="FOHV01000007">
    <property type="protein sequence ID" value="SET02398.1"/>
    <property type="molecule type" value="Genomic_DNA"/>
</dbReference>
<dbReference type="RefSeq" id="WP_093318532.1">
    <property type="nucleotide sequence ID" value="NZ_FOHV01000007.1"/>
</dbReference>
<dbReference type="InterPro" id="IPR045857">
    <property type="entry name" value="O16G_dom_2"/>
</dbReference>
<evidence type="ECO:0000259" key="5">
    <source>
        <dbReference type="SMART" id="SM00642"/>
    </source>
</evidence>
<sequence>MNRSYSQKVIYQIYPKSFCDSNGDGIGDFQGIISKLDYLATLGIDCIWLNACFESPQRDNGYDVSDYYKIDPDFGTMDDFELLCIEAKTRGIDIMLDMVFNHTSTEHEWFQKAINGDKDYQNYYLFLPPNKDGSAPSNWHSKFGGSAWEFVPDLNLYYLHLFDVTQADLNWNQTSVRQEMANIVNFWQQKGVNGFRFDVINLISKPETFENDDIGDGRRFYTDGPKVSEYLRELNLNSFGKNPNALTVGEMSSTTLEKCVQYANSSQDQLSMVFNFHHLKVDYANNNKWILADLDFKLLKSILFEWQLGMQHANAWMALFWCNHDQPRVVSRFGNDKEYRKQSAKMLATTLHLMRGTPYIYQGEEIGMGNAYFDDISYYRDVESLNYFDILKQQGRSESDILAVLGARSRDNARTPIVWDNSLFSGFSTQQPWIDIPNEAKFINVEANLQDKDSIFYHYQTLIKLRKTYPVIAEGAIKPLMFEHDSIFAYQRDWTQGQKTQTLIVLNNFFSTEITVDLNELLTQLIDFSSWKIITNNYPDLSVNDQSNTLLLQPYQSVALLKTTD</sequence>
<evidence type="ECO:0000256" key="4">
    <source>
        <dbReference type="NCBIfam" id="TIGR02403"/>
    </source>
</evidence>
<dbReference type="NCBIfam" id="TIGR02403">
    <property type="entry name" value="trehalose_treC"/>
    <property type="match status" value="1"/>
</dbReference>
<dbReference type="FunFam" id="3.90.400.10:FF:000002">
    <property type="entry name" value="Sucrose isomerase"/>
    <property type="match status" value="1"/>
</dbReference>
<accession>A0A1I0B8D9</accession>
<dbReference type="GO" id="GO:0008788">
    <property type="term" value="F:alpha,alpha-phosphotrehalase activity"/>
    <property type="evidence" value="ECO:0007669"/>
    <property type="project" value="UniProtKB-UniRule"/>
</dbReference>
<keyword evidence="7" id="KW-1185">Reference proteome</keyword>
<dbReference type="CDD" id="cd11333">
    <property type="entry name" value="AmyAc_SI_OligoGlu_DGase"/>
    <property type="match status" value="1"/>
</dbReference>
<protein>
    <recommendedName>
        <fullName evidence="4">Alpha,alpha-phosphotrehalase</fullName>
        <ecNumber evidence="4">3.2.1.93</ecNumber>
    </recommendedName>
</protein>
<keyword evidence="3" id="KW-0326">Glycosidase</keyword>
<dbReference type="NCBIfam" id="NF008183">
    <property type="entry name" value="PRK10933.1"/>
    <property type="match status" value="1"/>
</dbReference>
<dbReference type="InterPro" id="IPR012769">
    <property type="entry name" value="Trehalose_TreC"/>
</dbReference>
<evidence type="ECO:0000256" key="3">
    <source>
        <dbReference type="ARBA" id="ARBA00023295"/>
    </source>
</evidence>
<dbReference type="SMART" id="SM00642">
    <property type="entry name" value="Aamy"/>
    <property type="match status" value="1"/>
</dbReference>
<evidence type="ECO:0000256" key="2">
    <source>
        <dbReference type="ARBA" id="ARBA00022801"/>
    </source>
</evidence>
<dbReference type="SUPFAM" id="SSF51445">
    <property type="entry name" value="(Trans)glycosidases"/>
    <property type="match status" value="1"/>
</dbReference>
<dbReference type="GO" id="GO:0004556">
    <property type="term" value="F:alpha-amylase activity"/>
    <property type="evidence" value="ECO:0007669"/>
    <property type="project" value="TreeGrafter"/>
</dbReference>
<dbReference type="PANTHER" id="PTHR10357:SF217">
    <property type="entry name" value="TREHALOSE-6-PHOSPHATE HYDROLASE"/>
    <property type="match status" value="1"/>
</dbReference>
<comment type="similarity">
    <text evidence="1">Belongs to the glycosyl hydrolase 13 family.</text>
</comment>
<dbReference type="OrthoDB" id="9805159at2"/>
<dbReference type="PANTHER" id="PTHR10357">
    <property type="entry name" value="ALPHA-AMYLASE FAMILY MEMBER"/>
    <property type="match status" value="1"/>
</dbReference>
<dbReference type="Gene3D" id="3.20.20.80">
    <property type="entry name" value="Glycosidases"/>
    <property type="match status" value="1"/>
</dbReference>
<evidence type="ECO:0000313" key="6">
    <source>
        <dbReference type="EMBL" id="SET02398.1"/>
    </source>
</evidence>
<dbReference type="InterPro" id="IPR017853">
    <property type="entry name" value="GH"/>
</dbReference>
<dbReference type="InterPro" id="IPR013780">
    <property type="entry name" value="Glyco_hydro_b"/>
</dbReference>
<gene>
    <name evidence="6" type="ORF">SAMN02583745_01164</name>
</gene>
<dbReference type="InterPro" id="IPR006047">
    <property type="entry name" value="GH13_cat_dom"/>
</dbReference>
<name>A0A1I0B8D9_9GAMM</name>
<dbReference type="FunFam" id="3.20.20.80:FF:000064">
    <property type="entry name" value="Oligo-1,6-glucosidase"/>
    <property type="match status" value="1"/>
</dbReference>
<dbReference type="Pfam" id="PF00128">
    <property type="entry name" value="Alpha-amylase"/>
    <property type="match status" value="1"/>
</dbReference>
<dbReference type="GO" id="GO:0005993">
    <property type="term" value="P:trehalose catabolic process"/>
    <property type="evidence" value="ECO:0007669"/>
    <property type="project" value="InterPro"/>
</dbReference>
<evidence type="ECO:0000256" key="1">
    <source>
        <dbReference type="ARBA" id="ARBA00008061"/>
    </source>
</evidence>
<dbReference type="Gene3D" id="2.60.40.1180">
    <property type="entry name" value="Golgi alpha-mannosidase II"/>
    <property type="match status" value="1"/>
</dbReference>
<dbReference type="EC" id="3.2.1.93" evidence="4"/>
<keyword evidence="2 6" id="KW-0378">Hydrolase</keyword>
<dbReference type="AlphaFoldDB" id="A0A1I0B8D9"/>
<organism evidence="6 7">
    <name type="scientific">Thorsellia anophelis DSM 18579</name>
    <dbReference type="NCBI Taxonomy" id="1123402"/>
    <lineage>
        <taxon>Bacteria</taxon>
        <taxon>Pseudomonadati</taxon>
        <taxon>Pseudomonadota</taxon>
        <taxon>Gammaproteobacteria</taxon>
        <taxon>Enterobacterales</taxon>
        <taxon>Thorselliaceae</taxon>
        <taxon>Thorsellia</taxon>
    </lineage>
</organism>
<dbReference type="GO" id="GO:0005737">
    <property type="term" value="C:cytoplasm"/>
    <property type="evidence" value="ECO:0007669"/>
    <property type="project" value="UniProtKB-UniRule"/>
</dbReference>
<feature type="domain" description="Glycosyl hydrolase family 13 catalytic" evidence="5">
    <location>
        <begin position="12"/>
        <end position="414"/>
    </location>
</feature>
<dbReference type="Proteomes" id="UP000242642">
    <property type="component" value="Unassembled WGS sequence"/>
</dbReference>
<dbReference type="SUPFAM" id="SSF51011">
    <property type="entry name" value="Glycosyl hydrolase domain"/>
    <property type="match status" value="1"/>
</dbReference>
<dbReference type="Gene3D" id="3.90.400.10">
    <property type="entry name" value="Oligo-1,6-glucosidase, Domain 2"/>
    <property type="match status" value="1"/>
</dbReference>
<proteinExistence type="inferred from homology"/>
<dbReference type="STRING" id="1123402.SAMN02583745_01164"/>
<reference evidence="7" key="1">
    <citation type="submission" date="2016-10" db="EMBL/GenBank/DDBJ databases">
        <authorList>
            <person name="Varghese N."/>
            <person name="Submissions S."/>
        </authorList>
    </citation>
    <scope>NUCLEOTIDE SEQUENCE [LARGE SCALE GENOMIC DNA]</scope>
    <source>
        <strain evidence="7">DSM 18579</strain>
    </source>
</reference>
<evidence type="ECO:0000313" key="7">
    <source>
        <dbReference type="Proteomes" id="UP000242642"/>
    </source>
</evidence>